<evidence type="ECO:0000313" key="7">
    <source>
        <dbReference type="EMBL" id="KAK7304950.1"/>
    </source>
</evidence>
<protein>
    <recommendedName>
        <fullName evidence="6">Protein DETOXIFICATION</fullName>
    </recommendedName>
    <alternativeName>
        <fullName evidence="6">Multidrug and toxic compound extrusion protein</fullName>
    </alternativeName>
</protein>
<feature type="transmembrane region" description="Helical" evidence="6">
    <location>
        <begin position="278"/>
        <end position="303"/>
    </location>
</feature>
<evidence type="ECO:0000256" key="4">
    <source>
        <dbReference type="ARBA" id="ARBA00022989"/>
    </source>
</evidence>
<proteinExistence type="inferred from homology"/>
<dbReference type="InterPro" id="IPR002528">
    <property type="entry name" value="MATE_fam"/>
</dbReference>
<feature type="transmembrane region" description="Helical" evidence="6">
    <location>
        <begin position="182"/>
        <end position="202"/>
    </location>
</feature>
<feature type="transmembrane region" description="Helical" evidence="6">
    <location>
        <begin position="402"/>
        <end position="429"/>
    </location>
</feature>
<evidence type="ECO:0000313" key="8">
    <source>
        <dbReference type="Proteomes" id="UP001367508"/>
    </source>
</evidence>
<evidence type="ECO:0000256" key="3">
    <source>
        <dbReference type="ARBA" id="ARBA00022692"/>
    </source>
</evidence>
<keyword evidence="5 6" id="KW-0472">Membrane</keyword>
<comment type="similarity">
    <text evidence="2 6">Belongs to the multi antimicrobial extrusion (MATE) (TC 2.A.66.1) family.</text>
</comment>
<gene>
    <name evidence="7" type="ORF">VNO77_42846</name>
</gene>
<feature type="transmembrane region" description="Helical" evidence="6">
    <location>
        <begin position="222"/>
        <end position="240"/>
    </location>
</feature>
<dbReference type="GO" id="GO:1990961">
    <property type="term" value="P:xenobiotic detoxification by transmembrane export across the plasma membrane"/>
    <property type="evidence" value="ECO:0007669"/>
    <property type="project" value="InterPro"/>
</dbReference>
<dbReference type="GO" id="GO:0042910">
    <property type="term" value="F:xenobiotic transmembrane transporter activity"/>
    <property type="evidence" value="ECO:0007669"/>
    <property type="project" value="InterPro"/>
</dbReference>
<feature type="transmembrane region" description="Helical" evidence="6">
    <location>
        <begin position="503"/>
        <end position="526"/>
    </location>
</feature>
<feature type="transmembrane region" description="Helical" evidence="6">
    <location>
        <begin position="252"/>
        <end position="272"/>
    </location>
</feature>
<reference evidence="7 8" key="1">
    <citation type="submission" date="2024-01" db="EMBL/GenBank/DDBJ databases">
        <title>The genomes of 5 underutilized Papilionoideae crops provide insights into root nodulation and disease resistanc.</title>
        <authorList>
            <person name="Jiang F."/>
        </authorList>
    </citation>
    <scope>NUCLEOTIDE SEQUENCE [LARGE SCALE GENOMIC DNA]</scope>
    <source>
        <strain evidence="7">LVBAO_FW01</strain>
        <tissue evidence="7">Leaves</tissue>
    </source>
</reference>
<sequence>MNKLVDTKKNGSFKIFNGTLIFRISLSYSSTVLGSPLSPASELSRETVHKIMDSETGYQPLLLRLDSHSHIPNLSSDTIEELLEQRPIELRWWPQLVAWESRLLWLLSGASIVVSIFNYMLSFVTLMFTGHLGPLELAGASIASVGIQGLAYGIMLGMASAVQTVCGQAYGAKKYSAMGIILQRAIILHLGAAMILTFLYWFSGSFLKAIGQSESIAEQGQVFARGIVLQLYAFAISCPMQRFLQAQNIVNPLAFMSVGVFLLHVLLTWLVVYVLDFALLGAALTLSFSWWLLVLLNGLYIILSPTCKQTWTGLTLKAFKGIWPYFKLTLASAIMLCLEIWGSQGLVLISGLLSDPTISLDTISICTNYLNWDMQFMLGLSAAASVRVSNELGAAHPRVAKFSVIVVNGTSILISIVFCAIILICRVALSKLFTSDSRVVEDVSSLTPLLAISVFLNGIQPILSGVAIGSGWQAVVAYVNLASYYVIGLTIGCVLGFKTTLGVAGIWWGMILGVIVQTATLIILTARTNWDAEVEKAVARIKRSAEDETLHPLIDNE</sequence>
<dbReference type="EMBL" id="JAYMYQ010000011">
    <property type="protein sequence ID" value="KAK7304950.1"/>
    <property type="molecule type" value="Genomic_DNA"/>
</dbReference>
<name>A0AAN9JT15_CANGL</name>
<dbReference type="AlphaFoldDB" id="A0AAN9JT15"/>
<feature type="transmembrane region" description="Helical" evidence="6">
    <location>
        <begin position="103"/>
        <end position="129"/>
    </location>
</feature>
<evidence type="ECO:0000256" key="6">
    <source>
        <dbReference type="RuleBase" id="RU004914"/>
    </source>
</evidence>
<keyword evidence="4 6" id="KW-1133">Transmembrane helix</keyword>
<evidence type="ECO:0000256" key="1">
    <source>
        <dbReference type="ARBA" id="ARBA00004141"/>
    </source>
</evidence>
<dbReference type="InterPro" id="IPR045069">
    <property type="entry name" value="MATE_euk"/>
</dbReference>
<feature type="transmembrane region" description="Helical" evidence="6">
    <location>
        <begin position="449"/>
        <end position="468"/>
    </location>
</feature>
<dbReference type="PANTHER" id="PTHR11206">
    <property type="entry name" value="MULTIDRUG RESISTANCE PROTEIN"/>
    <property type="match status" value="1"/>
</dbReference>
<accession>A0AAN9JT15</accession>
<keyword evidence="3 6" id="KW-0812">Transmembrane</keyword>
<dbReference type="GO" id="GO:0016020">
    <property type="term" value="C:membrane"/>
    <property type="evidence" value="ECO:0007669"/>
    <property type="project" value="UniProtKB-SubCell"/>
</dbReference>
<organism evidence="7 8">
    <name type="scientific">Canavalia gladiata</name>
    <name type="common">Sword bean</name>
    <name type="synonym">Dolichos gladiatus</name>
    <dbReference type="NCBI Taxonomy" id="3824"/>
    <lineage>
        <taxon>Eukaryota</taxon>
        <taxon>Viridiplantae</taxon>
        <taxon>Streptophyta</taxon>
        <taxon>Embryophyta</taxon>
        <taxon>Tracheophyta</taxon>
        <taxon>Spermatophyta</taxon>
        <taxon>Magnoliopsida</taxon>
        <taxon>eudicotyledons</taxon>
        <taxon>Gunneridae</taxon>
        <taxon>Pentapetalae</taxon>
        <taxon>rosids</taxon>
        <taxon>fabids</taxon>
        <taxon>Fabales</taxon>
        <taxon>Fabaceae</taxon>
        <taxon>Papilionoideae</taxon>
        <taxon>50 kb inversion clade</taxon>
        <taxon>NPAAA clade</taxon>
        <taxon>indigoferoid/millettioid clade</taxon>
        <taxon>Phaseoleae</taxon>
        <taxon>Canavalia</taxon>
    </lineage>
</organism>
<dbReference type="Proteomes" id="UP001367508">
    <property type="component" value="Unassembled WGS sequence"/>
</dbReference>
<dbReference type="GO" id="GO:0015297">
    <property type="term" value="F:antiporter activity"/>
    <property type="evidence" value="ECO:0007669"/>
    <property type="project" value="InterPro"/>
</dbReference>
<evidence type="ECO:0000256" key="5">
    <source>
        <dbReference type="ARBA" id="ARBA00023136"/>
    </source>
</evidence>
<comment type="subcellular location">
    <subcellularLocation>
        <location evidence="1">Membrane</location>
        <topology evidence="1">Multi-pass membrane protein</topology>
    </subcellularLocation>
</comment>
<keyword evidence="8" id="KW-1185">Reference proteome</keyword>
<evidence type="ECO:0000256" key="2">
    <source>
        <dbReference type="ARBA" id="ARBA00010199"/>
    </source>
</evidence>
<comment type="caution">
    <text evidence="7">The sequence shown here is derived from an EMBL/GenBank/DDBJ whole genome shotgun (WGS) entry which is preliminary data.</text>
</comment>
<feature type="transmembrane region" description="Helical" evidence="6">
    <location>
        <begin position="324"/>
        <end position="349"/>
    </location>
</feature>
<feature type="transmembrane region" description="Helical" evidence="6">
    <location>
        <begin position="475"/>
        <end position="497"/>
    </location>
</feature>
<dbReference type="NCBIfam" id="TIGR00797">
    <property type="entry name" value="matE"/>
    <property type="match status" value="1"/>
</dbReference>
<dbReference type="CDD" id="cd13132">
    <property type="entry name" value="MATE_eukaryotic"/>
    <property type="match status" value="1"/>
</dbReference>
<dbReference type="Pfam" id="PF01554">
    <property type="entry name" value="MatE"/>
    <property type="match status" value="2"/>
</dbReference>